<dbReference type="STRING" id="1705394.SP60_02245"/>
<proteinExistence type="predicted"/>
<dbReference type="RefSeq" id="WP_053951094.1">
    <property type="nucleotide sequence ID" value="NZ_CP010552.1"/>
</dbReference>
<dbReference type="GO" id="GO:0016779">
    <property type="term" value="F:nucleotidyltransferase activity"/>
    <property type="evidence" value="ECO:0007669"/>
    <property type="project" value="UniProtKB-KW"/>
</dbReference>
<dbReference type="PATRIC" id="fig|1705394.5.peg.454"/>
<dbReference type="Proteomes" id="UP000058020">
    <property type="component" value="Chromosome"/>
</dbReference>
<keyword evidence="2" id="KW-0548">Nucleotidyltransferase</keyword>
<dbReference type="EMBL" id="CP010552">
    <property type="protein sequence ID" value="ALE52160.1"/>
    <property type="molecule type" value="Genomic_DNA"/>
</dbReference>
<dbReference type="Pfam" id="PF12804">
    <property type="entry name" value="NTP_transf_3"/>
    <property type="match status" value="1"/>
</dbReference>
<evidence type="ECO:0000313" key="5">
    <source>
        <dbReference type="EMBL" id="ALE52160.1"/>
    </source>
</evidence>
<dbReference type="AlphaFoldDB" id="A0A0M5LEE4"/>
<dbReference type="PANTHER" id="PTHR43584:SF8">
    <property type="entry name" value="N-ACETYLMURAMATE ALPHA-1-PHOSPHATE URIDYLYLTRANSFERASE"/>
    <property type="match status" value="1"/>
</dbReference>
<evidence type="ECO:0000256" key="3">
    <source>
        <dbReference type="ARBA" id="ARBA00022842"/>
    </source>
</evidence>
<evidence type="ECO:0000259" key="4">
    <source>
        <dbReference type="Pfam" id="PF12804"/>
    </source>
</evidence>
<keyword evidence="3" id="KW-0460">Magnesium</keyword>
<evidence type="ECO:0000313" key="6">
    <source>
        <dbReference type="Proteomes" id="UP000058020"/>
    </source>
</evidence>
<dbReference type="InterPro" id="IPR029044">
    <property type="entry name" value="Nucleotide-diphossugar_trans"/>
</dbReference>
<name>A0A0M5LEE4_9GAMM</name>
<dbReference type="CDD" id="cd02523">
    <property type="entry name" value="PC_cytidylyltransferase"/>
    <property type="match status" value="1"/>
</dbReference>
<dbReference type="SUPFAM" id="SSF53448">
    <property type="entry name" value="Nucleotide-diphospho-sugar transferases"/>
    <property type="match status" value="1"/>
</dbReference>
<keyword evidence="1 5" id="KW-0808">Transferase</keyword>
<dbReference type="KEGG" id="tho:SP60_02245"/>
<gene>
    <name evidence="5" type="ORF">SP60_02245</name>
</gene>
<feature type="domain" description="MobA-like NTP transferase" evidence="4">
    <location>
        <begin position="8"/>
        <end position="127"/>
    </location>
</feature>
<evidence type="ECO:0000256" key="2">
    <source>
        <dbReference type="ARBA" id="ARBA00022695"/>
    </source>
</evidence>
<protein>
    <submittedName>
        <fullName evidence="5">Nucleotidyl transferase</fullName>
    </submittedName>
</protein>
<organism evidence="5 6">
    <name type="scientific">Candidatus Thioglobus autotrophicus</name>
    <dbReference type="NCBI Taxonomy" id="1705394"/>
    <lineage>
        <taxon>Bacteria</taxon>
        <taxon>Pseudomonadati</taxon>
        <taxon>Pseudomonadota</taxon>
        <taxon>Gammaproteobacteria</taxon>
        <taxon>Candidatus Pseudothioglobaceae</taxon>
        <taxon>Candidatus Thioglobus</taxon>
    </lineage>
</organism>
<dbReference type="Gene3D" id="3.90.550.10">
    <property type="entry name" value="Spore Coat Polysaccharide Biosynthesis Protein SpsA, Chain A"/>
    <property type="match status" value="1"/>
</dbReference>
<accession>A0A0M5LEE4</accession>
<reference evidence="5 6" key="1">
    <citation type="journal article" date="2015" name="Genome Announc.">
        <title>Genome Sequence of 'Candidatus Thioglobus autotrophica' Strain EF1, a Chemoautotroph from the SUP05 Clade of Marine Gammaproteobacteria.</title>
        <authorList>
            <person name="Shah V."/>
            <person name="Morris R.M."/>
        </authorList>
    </citation>
    <scope>NUCLEOTIDE SEQUENCE [LARGE SCALE GENOMIC DNA]</scope>
    <source>
        <strain evidence="5 6">EF1</strain>
    </source>
</reference>
<dbReference type="InterPro" id="IPR025877">
    <property type="entry name" value="MobA-like_NTP_Trfase"/>
</dbReference>
<dbReference type="OrthoDB" id="9788272at2"/>
<sequence length="257" mass="29028">MVNKNLKVIILAAGEGTRLRPYTLDRPKCMVEIDGVSLIDRQLEVLKSEGIDDIVIIGGYKSEMLKRGDIKLKVNARYFETNMVWTLFSAEEELEGDVIVSYGDIVYSKNILKALIKSKADIAVTIDKKWEGYWRERNENPLDDAETLKLRKDGTISEIGQKPSSLEEIEGQYMGLMKFSSEGVRQIKSAFHSALESGKLLGKEVENSYMTDLLQFIVSIGGKVASVQIDEDWVEVDTVEDLHAPITLERVKRIRVI</sequence>
<evidence type="ECO:0000256" key="1">
    <source>
        <dbReference type="ARBA" id="ARBA00022679"/>
    </source>
</evidence>
<dbReference type="InterPro" id="IPR050065">
    <property type="entry name" value="GlmU-like"/>
</dbReference>
<keyword evidence="6" id="KW-1185">Reference proteome</keyword>
<dbReference type="PANTHER" id="PTHR43584">
    <property type="entry name" value="NUCLEOTIDYL TRANSFERASE"/>
    <property type="match status" value="1"/>
</dbReference>